<dbReference type="InterPro" id="IPR012340">
    <property type="entry name" value="NA-bd_OB-fold"/>
</dbReference>
<evidence type="ECO:0000259" key="8">
    <source>
        <dbReference type="Pfam" id="PF24961"/>
    </source>
</evidence>
<dbReference type="EMBL" id="NDHY01000002">
    <property type="protein sequence ID" value="RII00666.1"/>
    <property type="molecule type" value="Genomic_DNA"/>
</dbReference>
<evidence type="ECO:0000256" key="2">
    <source>
        <dbReference type="ARBA" id="ARBA00022692"/>
    </source>
</evidence>
<sequence>MMSGNKKVISALLALIACAGLVVAAEEEKQEIRIIPVQDGHIFVVDLGLASFVERAVREAEEAEAAAIIFDIETFGGRVDAAIEIKDIILETELKTIAFIRRGISAGALIALATQEIVMAPGSTIGAATPVAFAPAPQGKEPPPMDEKTLSFIRAEFRATAEESNHSKNLAEAMVDPRIELKAVTIDGRLYILTPEEVVEKKEKLGEEEIIIEMVGIPKGFSAGKLLTLTADEAVRFGLAHYKVAQIENIPPLFGMEKALLTRATITWSENLVRFLTHPIVSSLLLTLGMLGLVFELRIPGWGVGGTIGLVSLALFFGGRFLAGMAEWAMILIPILFVGGILLLTLEIFVIPGFGVAGISGIIAIVVSIFLALIGDPLPPIPGIRREYIEALQIISYSFIAAFVIIVLSLRFIPQTNLWKHVRHRLVLVPTQASELGYRATPVTQEKLIGKEGVAETILRPAGRAKFDKDILNVVTEGEFINVGEKVKIINVVGNRIIVVASEF</sequence>
<dbReference type="PANTHER" id="PTHR33507">
    <property type="entry name" value="INNER MEMBRANE PROTEIN YBBJ"/>
    <property type="match status" value="1"/>
</dbReference>
<dbReference type="Gene3D" id="3.90.226.10">
    <property type="entry name" value="2-enoyl-CoA Hydratase, Chain A, domain 1"/>
    <property type="match status" value="1"/>
</dbReference>
<evidence type="ECO:0000256" key="1">
    <source>
        <dbReference type="ARBA" id="ARBA00004141"/>
    </source>
</evidence>
<feature type="domain" description="NfeD-like C-terminal" evidence="7">
    <location>
        <begin position="446"/>
        <end position="499"/>
    </location>
</feature>
<dbReference type="GO" id="GO:0005886">
    <property type="term" value="C:plasma membrane"/>
    <property type="evidence" value="ECO:0007669"/>
    <property type="project" value="TreeGrafter"/>
</dbReference>
<dbReference type="Gene3D" id="2.40.50.140">
    <property type="entry name" value="Nucleic acid-binding proteins"/>
    <property type="match status" value="1"/>
</dbReference>
<dbReference type="PROSITE" id="PS51257">
    <property type="entry name" value="PROKAR_LIPOPROTEIN"/>
    <property type="match status" value="1"/>
</dbReference>
<evidence type="ECO:0000259" key="7">
    <source>
        <dbReference type="Pfam" id="PF01957"/>
    </source>
</evidence>
<dbReference type="InterPro" id="IPR052165">
    <property type="entry name" value="Membrane_assoc_protease"/>
</dbReference>
<dbReference type="InterPro" id="IPR002810">
    <property type="entry name" value="NfeD-like_C"/>
</dbReference>
<feature type="signal peptide" evidence="6">
    <location>
        <begin position="1"/>
        <end position="24"/>
    </location>
</feature>
<dbReference type="Proteomes" id="UP000266287">
    <property type="component" value="Unassembled WGS sequence"/>
</dbReference>
<gene>
    <name evidence="10" type="ORF">B9J77_01185</name>
</gene>
<feature type="chain" id="PRO_5017306873" evidence="6">
    <location>
        <begin position="25"/>
        <end position="504"/>
    </location>
</feature>
<feature type="transmembrane region" description="Helical" evidence="5">
    <location>
        <begin position="328"/>
        <end position="346"/>
    </location>
</feature>
<organism evidence="10 11">
    <name type="scientific">candidate division NPL-UPA2 bacterium Unc8</name>
    <dbReference type="NCBI Taxonomy" id="1980939"/>
    <lineage>
        <taxon>Bacteria</taxon>
    </lineage>
</organism>
<accession>A0A399FYY5</accession>
<name>A0A399FYY5_UNCN2</name>
<keyword evidence="6" id="KW-0732">Signal</keyword>
<dbReference type="Pfam" id="PF24961">
    <property type="entry name" value="NfeD_membrane"/>
    <property type="match status" value="1"/>
</dbReference>
<dbReference type="InterPro" id="IPR056739">
    <property type="entry name" value="NfeD_membrane"/>
</dbReference>
<comment type="subcellular location">
    <subcellularLocation>
        <location evidence="1">Membrane</location>
        <topology evidence="1">Multi-pass membrane protein</topology>
    </subcellularLocation>
</comment>
<protein>
    <submittedName>
        <fullName evidence="10">Nodulation protein NfeD</fullName>
    </submittedName>
</protein>
<dbReference type="SUPFAM" id="SSF52096">
    <property type="entry name" value="ClpP/crotonase"/>
    <property type="match status" value="1"/>
</dbReference>
<evidence type="ECO:0000256" key="5">
    <source>
        <dbReference type="SAM" id="Phobius"/>
    </source>
</evidence>
<reference evidence="10 11" key="1">
    <citation type="submission" date="2018-08" db="EMBL/GenBank/DDBJ databases">
        <title>Draft genome of candidate division NPL-UPA2 bacterium Unc8 that adapted to ultra-basic serpentinizing groundwater.</title>
        <authorList>
            <person name="Ishii S."/>
            <person name="Suzuki S."/>
            <person name="Nealson K.H."/>
        </authorList>
    </citation>
    <scope>NUCLEOTIDE SEQUENCE [LARGE SCALE GENOMIC DNA]</scope>
    <source>
        <strain evidence="10">Unc8</strain>
    </source>
</reference>
<dbReference type="InterPro" id="IPR056738">
    <property type="entry name" value="NfeD1b_N"/>
</dbReference>
<feature type="transmembrane region" description="Helical" evidence="5">
    <location>
        <begin position="302"/>
        <end position="322"/>
    </location>
</feature>
<comment type="caution">
    <text evidence="10">The sequence shown here is derived from an EMBL/GenBank/DDBJ whole genome shotgun (WGS) entry which is preliminary data.</text>
</comment>
<keyword evidence="2 5" id="KW-0812">Transmembrane</keyword>
<dbReference type="InterPro" id="IPR029045">
    <property type="entry name" value="ClpP/crotonase-like_dom_sf"/>
</dbReference>
<feature type="transmembrane region" description="Helical" evidence="5">
    <location>
        <begin position="275"/>
        <end position="295"/>
    </location>
</feature>
<feature type="domain" description="NfeD1b N-terminal" evidence="9">
    <location>
        <begin position="33"/>
        <end position="200"/>
    </location>
</feature>
<evidence type="ECO:0000313" key="10">
    <source>
        <dbReference type="EMBL" id="RII00666.1"/>
    </source>
</evidence>
<proteinExistence type="predicted"/>
<dbReference type="CDD" id="cd07021">
    <property type="entry name" value="Clp_protease_NfeD_like"/>
    <property type="match status" value="1"/>
</dbReference>
<evidence type="ECO:0000256" key="3">
    <source>
        <dbReference type="ARBA" id="ARBA00022989"/>
    </source>
</evidence>
<evidence type="ECO:0000256" key="4">
    <source>
        <dbReference type="ARBA" id="ARBA00023136"/>
    </source>
</evidence>
<dbReference type="Pfam" id="PF25145">
    <property type="entry name" value="NfeD1b_N"/>
    <property type="match status" value="1"/>
</dbReference>
<dbReference type="Pfam" id="PF01957">
    <property type="entry name" value="NfeD"/>
    <property type="match status" value="1"/>
</dbReference>
<keyword evidence="3 5" id="KW-1133">Transmembrane helix</keyword>
<dbReference type="PANTHER" id="PTHR33507:SF3">
    <property type="entry name" value="INNER MEMBRANE PROTEIN YBBJ"/>
    <property type="match status" value="1"/>
</dbReference>
<keyword evidence="4 5" id="KW-0472">Membrane</keyword>
<dbReference type="AlphaFoldDB" id="A0A399FYY5"/>
<evidence type="ECO:0000259" key="9">
    <source>
        <dbReference type="Pfam" id="PF25145"/>
    </source>
</evidence>
<feature type="transmembrane region" description="Helical" evidence="5">
    <location>
        <begin position="353"/>
        <end position="374"/>
    </location>
</feature>
<feature type="domain" description="NfeD integral membrane" evidence="8">
    <location>
        <begin position="281"/>
        <end position="408"/>
    </location>
</feature>
<feature type="transmembrane region" description="Helical" evidence="5">
    <location>
        <begin position="394"/>
        <end position="413"/>
    </location>
</feature>
<evidence type="ECO:0000256" key="6">
    <source>
        <dbReference type="SAM" id="SignalP"/>
    </source>
</evidence>
<evidence type="ECO:0000313" key="11">
    <source>
        <dbReference type="Proteomes" id="UP000266287"/>
    </source>
</evidence>